<proteinExistence type="predicted"/>
<dbReference type="SMART" id="SM00346">
    <property type="entry name" value="HTH_ICLR"/>
    <property type="match status" value="1"/>
</dbReference>
<keyword evidence="5" id="KW-1185">Reference proteome</keyword>
<dbReference type="Gene3D" id="1.10.10.10">
    <property type="entry name" value="Winged helix-like DNA-binding domain superfamily/Winged helix DNA-binding domain"/>
    <property type="match status" value="1"/>
</dbReference>
<dbReference type="SUPFAM" id="SSF46785">
    <property type="entry name" value="Winged helix' DNA-binding domain"/>
    <property type="match status" value="1"/>
</dbReference>
<keyword evidence="2" id="KW-0804">Transcription</keyword>
<organism evidence="4 5">
    <name type="scientific">Gordonia mangrovi</name>
    <dbReference type="NCBI Taxonomy" id="2665643"/>
    <lineage>
        <taxon>Bacteria</taxon>
        <taxon>Bacillati</taxon>
        <taxon>Actinomycetota</taxon>
        <taxon>Actinomycetes</taxon>
        <taxon>Mycobacteriales</taxon>
        <taxon>Gordoniaceae</taxon>
        <taxon>Gordonia</taxon>
    </lineage>
</organism>
<evidence type="ECO:0000259" key="3">
    <source>
        <dbReference type="PROSITE" id="PS51077"/>
    </source>
</evidence>
<dbReference type="RefSeq" id="WP_160903457.1">
    <property type="nucleotide sequence ID" value="NZ_CP102850.1"/>
</dbReference>
<sequence>MTQTVGESADARQPGSPPTARVISILELLAGSDNPSLTLAEIVRHTGFSRATAHAIVGELVAHGWLLREPDSGRYVIGPGFVTLARSARQSDHLDRWAGVAAHQLSERFGIAYFVARRTALDTITVADHVVPAPLAGDDPSPWFRHGQRVRLRPPICREFIAFEPARVRAEWLGTAPLATRDRLREVLDVVADRGYSIERMTDDHVAMVEALSSLDTMSEHLRSRVGDLLTELSVIDYLPGELIGDVAVVTVGAPIRDAEGHAVAAIVACPNTTLTADGLRELAGATCSAAAAISAQLS</sequence>
<dbReference type="PANTHER" id="PTHR30136:SF24">
    <property type="entry name" value="HTH-TYPE TRANSCRIPTIONAL REPRESSOR ALLR"/>
    <property type="match status" value="1"/>
</dbReference>
<dbReference type="InterPro" id="IPR005471">
    <property type="entry name" value="Tscrpt_reg_IclR_N"/>
</dbReference>
<dbReference type="GO" id="GO:0003677">
    <property type="term" value="F:DNA binding"/>
    <property type="evidence" value="ECO:0007669"/>
    <property type="project" value="InterPro"/>
</dbReference>
<dbReference type="PROSITE" id="PS51077">
    <property type="entry name" value="HTH_ICLR"/>
    <property type="match status" value="1"/>
</dbReference>
<feature type="domain" description="HTH iclR-type" evidence="3">
    <location>
        <begin position="16"/>
        <end position="79"/>
    </location>
</feature>
<accession>A0A6L7GTK0</accession>
<dbReference type="Gene3D" id="3.30.450.40">
    <property type="match status" value="1"/>
</dbReference>
<evidence type="ECO:0000256" key="1">
    <source>
        <dbReference type="ARBA" id="ARBA00023015"/>
    </source>
</evidence>
<protein>
    <submittedName>
        <fullName evidence="4">Helix-turn-helix domain-containing protein</fullName>
    </submittedName>
</protein>
<dbReference type="InterPro" id="IPR029016">
    <property type="entry name" value="GAF-like_dom_sf"/>
</dbReference>
<dbReference type="EMBL" id="WMBR01000005">
    <property type="protein sequence ID" value="MXP23266.1"/>
    <property type="molecule type" value="Genomic_DNA"/>
</dbReference>
<name>A0A6L7GTK0_9ACTN</name>
<dbReference type="GO" id="GO:0003700">
    <property type="term" value="F:DNA-binding transcription factor activity"/>
    <property type="evidence" value="ECO:0007669"/>
    <property type="project" value="TreeGrafter"/>
</dbReference>
<dbReference type="InterPro" id="IPR036388">
    <property type="entry name" value="WH-like_DNA-bd_sf"/>
</dbReference>
<dbReference type="AlphaFoldDB" id="A0A6L7GTK0"/>
<evidence type="ECO:0000256" key="2">
    <source>
        <dbReference type="ARBA" id="ARBA00023163"/>
    </source>
</evidence>
<evidence type="ECO:0000313" key="4">
    <source>
        <dbReference type="EMBL" id="MXP23266.1"/>
    </source>
</evidence>
<evidence type="ECO:0000313" key="5">
    <source>
        <dbReference type="Proteomes" id="UP000475545"/>
    </source>
</evidence>
<dbReference type="Proteomes" id="UP000475545">
    <property type="component" value="Unassembled WGS sequence"/>
</dbReference>
<comment type="caution">
    <text evidence="4">The sequence shown here is derived from an EMBL/GenBank/DDBJ whole genome shotgun (WGS) entry which is preliminary data.</text>
</comment>
<dbReference type="SUPFAM" id="SSF55781">
    <property type="entry name" value="GAF domain-like"/>
    <property type="match status" value="1"/>
</dbReference>
<dbReference type="Pfam" id="PF09339">
    <property type="entry name" value="HTH_IclR"/>
    <property type="match status" value="1"/>
</dbReference>
<reference evidence="4 5" key="1">
    <citation type="submission" date="2019-11" db="EMBL/GenBank/DDBJ databases">
        <title>Gordonia sp. nov., a novel actinobacterium isolated from mangrove soil in Hainan.</title>
        <authorList>
            <person name="Huang X."/>
            <person name="Xie Y."/>
            <person name="Chu X."/>
            <person name="Xiao K."/>
        </authorList>
    </citation>
    <scope>NUCLEOTIDE SEQUENCE [LARGE SCALE GENOMIC DNA]</scope>
    <source>
        <strain evidence="4 5">HNM0687</strain>
    </source>
</reference>
<dbReference type="GO" id="GO:0045892">
    <property type="term" value="P:negative regulation of DNA-templated transcription"/>
    <property type="evidence" value="ECO:0007669"/>
    <property type="project" value="TreeGrafter"/>
</dbReference>
<gene>
    <name evidence="4" type="ORF">GIY30_18175</name>
</gene>
<keyword evidence="1" id="KW-0805">Transcription regulation</keyword>
<dbReference type="InterPro" id="IPR050707">
    <property type="entry name" value="HTH_MetabolicPath_Reg"/>
</dbReference>
<dbReference type="PANTHER" id="PTHR30136">
    <property type="entry name" value="HELIX-TURN-HELIX TRANSCRIPTIONAL REGULATOR, ICLR FAMILY"/>
    <property type="match status" value="1"/>
</dbReference>
<dbReference type="InterPro" id="IPR036390">
    <property type="entry name" value="WH_DNA-bd_sf"/>
</dbReference>